<evidence type="ECO:0000313" key="2">
    <source>
        <dbReference type="EMBL" id="AIF18996.1"/>
    </source>
</evidence>
<protein>
    <submittedName>
        <fullName evidence="2">Uncharacterized protein</fullName>
    </submittedName>
</protein>
<dbReference type="AlphaFoldDB" id="A0A075HRL4"/>
<proteinExistence type="predicted"/>
<reference evidence="2" key="1">
    <citation type="journal article" date="2014" name="Genome Biol. Evol.">
        <title>Pangenome evidence for extensive interdomain horizontal transfer affecting lineage core and shell genes in uncultured planktonic thaumarchaeota and euryarchaeota.</title>
        <authorList>
            <person name="Deschamps P."/>
            <person name="Zivanovic Y."/>
            <person name="Moreira D."/>
            <person name="Rodriguez-Valera F."/>
            <person name="Lopez-Garcia P."/>
        </authorList>
    </citation>
    <scope>NUCLEOTIDE SEQUENCE</scope>
</reference>
<feature type="region of interest" description="Disordered" evidence="1">
    <location>
        <begin position="97"/>
        <end position="119"/>
    </location>
</feature>
<accession>A0A075HRL4</accession>
<organism evidence="2">
    <name type="scientific">uncultured marine group II/III euryarchaeote KM3_85_C06</name>
    <dbReference type="NCBI Taxonomy" id="1456526"/>
    <lineage>
        <taxon>Archaea</taxon>
        <taxon>Methanobacteriati</taxon>
        <taxon>Methanobacteriota</taxon>
        <taxon>environmental samples</taxon>
    </lineage>
</organism>
<evidence type="ECO:0000256" key="1">
    <source>
        <dbReference type="SAM" id="MobiDB-lite"/>
    </source>
</evidence>
<dbReference type="EMBL" id="KF901126">
    <property type="protein sequence ID" value="AIF18996.1"/>
    <property type="molecule type" value="Genomic_DNA"/>
</dbReference>
<name>A0A075HRL4_9EURY</name>
<sequence length="135" mass="15429">MKSIAIVVGNFRAAVLIRGYMVREIMADDATVDQLQRYLQEQLVEAEDIPNVEQRKQRIIKLESALFEVIEFIKSVEERELVESVIFEESSSVRLISSSDNTDEPSITNSEVCPECDEPQSSEFSFCQVCGYQRK</sequence>